<feature type="coiled-coil region" evidence="1">
    <location>
        <begin position="34"/>
        <end position="61"/>
    </location>
</feature>
<gene>
    <name evidence="2" type="ORF">GCM10025770_32730</name>
</gene>
<organism evidence="2 3">
    <name type="scientific">Viridibacterium curvum</name>
    <dbReference type="NCBI Taxonomy" id="1101404"/>
    <lineage>
        <taxon>Bacteria</taxon>
        <taxon>Pseudomonadati</taxon>
        <taxon>Pseudomonadota</taxon>
        <taxon>Betaproteobacteria</taxon>
        <taxon>Rhodocyclales</taxon>
        <taxon>Rhodocyclaceae</taxon>
        <taxon>Viridibacterium</taxon>
    </lineage>
</organism>
<accession>A0ABP9R135</accession>
<name>A0ABP9R135_9RHOO</name>
<sequence length="200" mass="22411">MTPASRKALVVSLSLATVMLLVGAAALWWAHGVRDRAFNELRQAKQALEASRNRYQQTVNEEQLIRQTINRFERLGASGIIGTERRLDWADEMRNIRTRLRLPALEFELEPRRPLSKADDSGERFTLAASQMQLHASLLHEGDLFDLMAALRTPTSALVVPRQCSLTPVTDKASPQTNLRAECTLDWLTLLPPAKSGDKP</sequence>
<dbReference type="EMBL" id="BAABLD010000017">
    <property type="protein sequence ID" value="GAA5170215.1"/>
    <property type="molecule type" value="Genomic_DNA"/>
</dbReference>
<comment type="caution">
    <text evidence="2">The sequence shown here is derived from an EMBL/GenBank/DDBJ whole genome shotgun (WGS) entry which is preliminary data.</text>
</comment>
<protein>
    <submittedName>
        <fullName evidence="2">Uncharacterized protein</fullName>
    </submittedName>
</protein>
<evidence type="ECO:0000256" key="1">
    <source>
        <dbReference type="SAM" id="Coils"/>
    </source>
</evidence>
<dbReference type="RefSeq" id="WP_345534184.1">
    <property type="nucleotide sequence ID" value="NZ_BAABLD010000017.1"/>
</dbReference>
<evidence type="ECO:0000313" key="3">
    <source>
        <dbReference type="Proteomes" id="UP001500547"/>
    </source>
</evidence>
<proteinExistence type="predicted"/>
<keyword evidence="3" id="KW-1185">Reference proteome</keyword>
<evidence type="ECO:0000313" key="2">
    <source>
        <dbReference type="EMBL" id="GAA5170215.1"/>
    </source>
</evidence>
<reference evidence="3" key="1">
    <citation type="journal article" date="2019" name="Int. J. Syst. Evol. Microbiol.">
        <title>The Global Catalogue of Microorganisms (GCM) 10K type strain sequencing project: providing services to taxonomists for standard genome sequencing and annotation.</title>
        <authorList>
            <consortium name="The Broad Institute Genomics Platform"/>
            <consortium name="The Broad Institute Genome Sequencing Center for Infectious Disease"/>
            <person name="Wu L."/>
            <person name="Ma J."/>
        </authorList>
    </citation>
    <scope>NUCLEOTIDE SEQUENCE [LARGE SCALE GENOMIC DNA]</scope>
    <source>
        <strain evidence="3">JCM 18715</strain>
    </source>
</reference>
<keyword evidence="1" id="KW-0175">Coiled coil</keyword>
<dbReference type="Proteomes" id="UP001500547">
    <property type="component" value="Unassembled WGS sequence"/>
</dbReference>